<evidence type="ECO:0000313" key="2">
    <source>
        <dbReference type="Proteomes" id="UP000012249"/>
    </source>
</evidence>
<protein>
    <submittedName>
        <fullName evidence="1">Uncharacterized protein</fullName>
    </submittedName>
</protein>
<proteinExistence type="predicted"/>
<sequence>MFQTLKDIGSDISFRQARPFSEEMILRIVFKTIEKHYPHSIPQYRKFFSKKYRMPEYYQNDFSIKRKYIPKFIYSTLRIYEKHNYAVDNKNLFPGNSGLKR</sequence>
<dbReference type="AlphaFoldDB" id="N1U8L1"/>
<name>N1U8L1_9LEPT</name>
<dbReference type="EMBL" id="AHMI02000093">
    <property type="protein sequence ID" value="EMY15422.1"/>
    <property type="molecule type" value="Genomic_DNA"/>
</dbReference>
<gene>
    <name evidence="1" type="ORF">LEP1GSC043_0573</name>
</gene>
<organism evidence="1 2">
    <name type="scientific">Leptospira weilii str. Ecochallenge</name>
    <dbReference type="NCBI Taxonomy" id="1049986"/>
    <lineage>
        <taxon>Bacteria</taxon>
        <taxon>Pseudomonadati</taxon>
        <taxon>Spirochaetota</taxon>
        <taxon>Spirochaetia</taxon>
        <taxon>Leptospirales</taxon>
        <taxon>Leptospiraceae</taxon>
        <taxon>Leptospira</taxon>
    </lineage>
</organism>
<evidence type="ECO:0000313" key="1">
    <source>
        <dbReference type="EMBL" id="EMY15422.1"/>
    </source>
</evidence>
<reference evidence="1 2" key="1">
    <citation type="submission" date="2013-02" db="EMBL/GenBank/DDBJ databases">
        <authorList>
            <person name="Harkins D.M."/>
            <person name="Durkin A.S."/>
            <person name="Brinkac L.M."/>
            <person name="Haft D.H."/>
            <person name="Selengut J.D."/>
            <person name="Sanka R."/>
            <person name="DePew J."/>
            <person name="Purushe J."/>
            <person name="Haake D.A."/>
            <person name="Matsunaga J."/>
            <person name="Vinetz J.M."/>
            <person name="Sutton G.G."/>
            <person name="Nierman W.C."/>
            <person name="Fouts D.E."/>
        </authorList>
    </citation>
    <scope>NUCLEOTIDE SEQUENCE [LARGE SCALE GENOMIC DNA]</scope>
    <source>
        <strain evidence="1 2">Ecochallenge</strain>
    </source>
</reference>
<dbReference type="Proteomes" id="UP000012249">
    <property type="component" value="Unassembled WGS sequence"/>
</dbReference>
<accession>N1U8L1</accession>
<comment type="caution">
    <text evidence="1">The sequence shown here is derived from an EMBL/GenBank/DDBJ whole genome shotgun (WGS) entry which is preliminary data.</text>
</comment>